<dbReference type="CDD" id="cd14014">
    <property type="entry name" value="STKc_PknB_like"/>
    <property type="match status" value="1"/>
</dbReference>
<dbReference type="RefSeq" id="WP_267767664.1">
    <property type="nucleotide sequence ID" value="NZ_JAPNKE010000002.1"/>
</dbReference>
<evidence type="ECO:0000256" key="5">
    <source>
        <dbReference type="SAM" id="MobiDB-lite"/>
    </source>
</evidence>
<gene>
    <name evidence="7" type="ORF">OV079_09600</name>
</gene>
<dbReference type="Pfam" id="PF00069">
    <property type="entry name" value="Pkinase"/>
    <property type="match status" value="1"/>
</dbReference>
<evidence type="ECO:0000256" key="1">
    <source>
        <dbReference type="ARBA" id="ARBA00022679"/>
    </source>
</evidence>
<evidence type="ECO:0000259" key="6">
    <source>
        <dbReference type="PROSITE" id="PS50011"/>
    </source>
</evidence>
<feature type="region of interest" description="Disordered" evidence="5">
    <location>
        <begin position="337"/>
        <end position="467"/>
    </location>
</feature>
<dbReference type="Proteomes" id="UP001150924">
    <property type="component" value="Unassembled WGS sequence"/>
</dbReference>
<feature type="domain" description="Protein kinase" evidence="6">
    <location>
        <begin position="10"/>
        <end position="306"/>
    </location>
</feature>
<dbReference type="GO" id="GO:0005524">
    <property type="term" value="F:ATP binding"/>
    <property type="evidence" value="ECO:0007669"/>
    <property type="project" value="UniProtKB-KW"/>
</dbReference>
<keyword evidence="4" id="KW-0067">ATP-binding</keyword>
<evidence type="ECO:0000256" key="3">
    <source>
        <dbReference type="ARBA" id="ARBA00022777"/>
    </source>
</evidence>
<evidence type="ECO:0000256" key="2">
    <source>
        <dbReference type="ARBA" id="ARBA00022741"/>
    </source>
</evidence>
<dbReference type="InterPro" id="IPR000719">
    <property type="entry name" value="Prot_kinase_dom"/>
</dbReference>
<comment type="caution">
    <text evidence="7">The sequence shown here is derived from an EMBL/GenBank/DDBJ whole genome shotgun (WGS) entry which is preliminary data.</text>
</comment>
<keyword evidence="2" id="KW-0547">Nucleotide-binding</keyword>
<dbReference type="EMBL" id="JAPNKE010000002">
    <property type="protein sequence ID" value="MCY1005815.1"/>
    <property type="molecule type" value="Genomic_DNA"/>
</dbReference>
<dbReference type="InterPro" id="IPR008266">
    <property type="entry name" value="Tyr_kinase_AS"/>
</dbReference>
<proteinExistence type="predicted"/>
<dbReference type="PROSITE" id="PS50011">
    <property type="entry name" value="PROTEIN_KINASE_DOM"/>
    <property type="match status" value="1"/>
</dbReference>
<keyword evidence="1" id="KW-0808">Transferase</keyword>
<sequence>MSEARRLGRYVVGERLGSGGLGEVYLAHVDGAKGFRKRLVVKQVRRELARRADVAPLLLAEAEVVQRLAHGNIVQLLDVGVDDGAPYLVMEHVDGVSLAELACDLERRGAGLEIAAALFVVESVSAALAHAHAARDGDDRPLGLVHRDVTPANILVSRDGVVKLTDFGIAAVTAAARDVGPGPGTPGYAAPEQLAGGPVDARADVYALGVVLGQLLPAGDDLDGLRSIAARAAAAAPDERFPDVARFAAALEQWRAARRIPRDPGELAARVRDLLQRRDHVARHVGAALDQRLRPPRTAALPAPRARRRPLPWPVDAAAVVVLAGLAWFATRAPESPVLEDSPTASASPVPGDTSPPASPVPGDTSPPAAPVPADDSLPTSPVPRDTSPSAAPVPGDTTSPVPSNTSPAAAPVPGGTSTPASSAPDASPRAAPVPEDTSTPTSPAPASSPRAAHVPEDSTATTSARPARGRLLVNLVPWAEVRVDGGPARRTPVDLDLAAGRHTLELSNPELGQRRTRAVTITRGAVTRVTDW</sequence>
<dbReference type="Gene3D" id="1.10.510.10">
    <property type="entry name" value="Transferase(Phosphotransferase) domain 1"/>
    <property type="match status" value="1"/>
</dbReference>
<name>A0A9X3IWD4_9BACT</name>
<organism evidence="7 8">
    <name type="scientific">Nannocystis pusilla</name>
    <dbReference type="NCBI Taxonomy" id="889268"/>
    <lineage>
        <taxon>Bacteria</taxon>
        <taxon>Pseudomonadati</taxon>
        <taxon>Myxococcota</taxon>
        <taxon>Polyangia</taxon>
        <taxon>Nannocystales</taxon>
        <taxon>Nannocystaceae</taxon>
        <taxon>Nannocystis</taxon>
    </lineage>
</organism>
<dbReference type="PANTHER" id="PTHR43289">
    <property type="entry name" value="MITOGEN-ACTIVATED PROTEIN KINASE KINASE KINASE 20-RELATED"/>
    <property type="match status" value="1"/>
</dbReference>
<feature type="compositionally biased region" description="Polar residues" evidence="5">
    <location>
        <begin position="397"/>
        <end position="408"/>
    </location>
</feature>
<dbReference type="PROSITE" id="PS00109">
    <property type="entry name" value="PROTEIN_KINASE_TYR"/>
    <property type="match status" value="1"/>
</dbReference>
<reference evidence="7" key="1">
    <citation type="submission" date="2022-11" db="EMBL/GenBank/DDBJ databases">
        <title>Minimal conservation of predation-associated metabolite biosynthetic gene clusters underscores biosynthetic potential of Myxococcota including descriptions for ten novel species: Archangium lansinium sp. nov., Myxococcus landrumus sp. nov., Nannocystis bai.</title>
        <authorList>
            <person name="Ahearne A."/>
            <person name="Stevens C."/>
            <person name="Phillips K."/>
        </authorList>
    </citation>
    <scope>NUCLEOTIDE SEQUENCE</scope>
    <source>
        <strain evidence="7">Na p29</strain>
    </source>
</reference>
<evidence type="ECO:0000313" key="7">
    <source>
        <dbReference type="EMBL" id="MCY1005815.1"/>
    </source>
</evidence>
<protein>
    <submittedName>
        <fullName evidence="7">Protein kinase</fullName>
    </submittedName>
</protein>
<accession>A0A9X3IWD4</accession>
<dbReference type="GO" id="GO:0004674">
    <property type="term" value="F:protein serine/threonine kinase activity"/>
    <property type="evidence" value="ECO:0007669"/>
    <property type="project" value="TreeGrafter"/>
</dbReference>
<keyword evidence="8" id="KW-1185">Reference proteome</keyword>
<dbReference type="Gene3D" id="3.30.200.20">
    <property type="entry name" value="Phosphorylase Kinase, domain 1"/>
    <property type="match status" value="1"/>
</dbReference>
<evidence type="ECO:0000313" key="8">
    <source>
        <dbReference type="Proteomes" id="UP001150924"/>
    </source>
</evidence>
<dbReference type="SUPFAM" id="SSF56112">
    <property type="entry name" value="Protein kinase-like (PK-like)"/>
    <property type="match status" value="1"/>
</dbReference>
<dbReference type="AlphaFoldDB" id="A0A9X3IWD4"/>
<keyword evidence="3 7" id="KW-0418">Kinase</keyword>
<evidence type="ECO:0000256" key="4">
    <source>
        <dbReference type="ARBA" id="ARBA00022840"/>
    </source>
</evidence>
<dbReference type="InterPro" id="IPR011009">
    <property type="entry name" value="Kinase-like_dom_sf"/>
</dbReference>
<feature type="compositionally biased region" description="Low complexity" evidence="5">
    <location>
        <begin position="418"/>
        <end position="453"/>
    </location>
</feature>
<dbReference type="PANTHER" id="PTHR43289:SF6">
    <property type="entry name" value="SERINE_THREONINE-PROTEIN KINASE NEKL-3"/>
    <property type="match status" value="1"/>
</dbReference>